<dbReference type="Pfam" id="PF09711">
    <property type="entry name" value="Cas_Csn2"/>
    <property type="match status" value="1"/>
</dbReference>
<reference evidence="1 2" key="1">
    <citation type="submission" date="2019-10" db="EMBL/GenBank/DDBJ databases">
        <authorList>
            <person name="Blom J."/>
        </authorList>
    </citation>
    <scope>NUCLEOTIDE SEQUENCE [LARGE SCALE GENOMIC DNA]</scope>
    <source>
        <strain evidence="1 2">ES3154-GLU</strain>
    </source>
</reference>
<evidence type="ECO:0000313" key="1">
    <source>
        <dbReference type="EMBL" id="VWL85946.1"/>
    </source>
</evidence>
<dbReference type="Gene3D" id="3.40.50.11940">
    <property type="match status" value="1"/>
</dbReference>
<gene>
    <name evidence="1" type="ORF">OMES3154_01239</name>
</gene>
<evidence type="ECO:0000313" key="2">
    <source>
        <dbReference type="Proteomes" id="UP000419017"/>
    </source>
</evidence>
<proteinExistence type="predicted"/>
<dbReference type="Proteomes" id="UP000419017">
    <property type="component" value="Unassembled WGS sequence"/>
</dbReference>
<sequence>MILSYLGFEFEINFDDVNIVKLNIENKRVLKEIIFDFIYNLDESEGNIIFYESNSILKPSNYIYVFNDFFDLEISKNYLTKYYKVLNKRVSYEHLERFNILQTSIHNYVKEIVLDENFDLEFDEITNLELFKLVGLKLKYEENILLNIMENMKFINEILSIEIFVLINPEIYFSKEELDELYKFSLYSKFKIIIISSENNLTTNHYIDKIISIDEDLCEIF</sequence>
<protein>
    <submittedName>
        <fullName evidence="1">Uncharacterized protein</fullName>
    </submittedName>
</protein>
<keyword evidence="2" id="KW-1185">Reference proteome</keyword>
<dbReference type="InterPro" id="IPR038600">
    <property type="entry name" value="Csn2_sf"/>
</dbReference>
<name>A0A6I8MB10_9FUSO</name>
<accession>A0A6I8MB10</accession>
<dbReference type="AlphaFoldDB" id="A0A6I8MB10"/>
<dbReference type="InterPro" id="IPR010146">
    <property type="entry name" value="CRISPR-assoc_prot_Csn2-typ"/>
</dbReference>
<dbReference type="NCBIfam" id="TIGR01866">
    <property type="entry name" value="cas_Csn2"/>
    <property type="match status" value="1"/>
</dbReference>
<dbReference type="RefSeq" id="WP_156683899.1">
    <property type="nucleotide sequence ID" value="NZ_CABWIB010000001.1"/>
</dbReference>
<dbReference type="EMBL" id="CABWIB010000001">
    <property type="protein sequence ID" value="VWL85946.1"/>
    <property type="molecule type" value="Genomic_DNA"/>
</dbReference>
<organism evidence="1 2">
    <name type="scientific">Oceanivirga miroungae</name>
    <dbReference type="NCBI Taxonomy" id="1130046"/>
    <lineage>
        <taxon>Bacteria</taxon>
        <taxon>Fusobacteriati</taxon>
        <taxon>Fusobacteriota</taxon>
        <taxon>Fusobacteriia</taxon>
        <taxon>Fusobacteriales</taxon>
        <taxon>Leptotrichiaceae</taxon>
        <taxon>Oceanivirga</taxon>
    </lineage>
</organism>